<evidence type="ECO:0000313" key="1">
    <source>
        <dbReference type="EMBL" id="OWR28953.1"/>
    </source>
</evidence>
<comment type="caution">
    <text evidence="1">The sequence shown here is derived from an EMBL/GenBank/DDBJ whole genome shotgun (WGS) entry which is preliminary data.</text>
</comment>
<dbReference type="Gene3D" id="1.10.3230.20">
    <property type="entry name" value="P22 tail accessory factor (Gp4)"/>
    <property type="match status" value="1"/>
</dbReference>
<protein>
    <submittedName>
        <fullName evidence="1">Uncharacterized protein</fullName>
    </submittedName>
</protein>
<name>A0A246KUK0_9GAMM</name>
<accession>A0A246KUK0</accession>
<dbReference type="Proteomes" id="UP000197904">
    <property type="component" value="Unassembled WGS sequence"/>
</dbReference>
<proteinExistence type="predicted"/>
<dbReference type="Pfam" id="PF11650">
    <property type="entry name" value="P22_Tail-4"/>
    <property type="match status" value="1"/>
</dbReference>
<dbReference type="InterPro" id="IPR020362">
    <property type="entry name" value="Tail_accessory_Gp4"/>
</dbReference>
<organism evidence="1 2">
    <name type="scientific">Stenotrophomonas pavanii</name>
    <dbReference type="NCBI Taxonomy" id="487698"/>
    <lineage>
        <taxon>Bacteria</taxon>
        <taxon>Pseudomonadati</taxon>
        <taxon>Pseudomonadota</taxon>
        <taxon>Gammaproteobacteria</taxon>
        <taxon>Lysobacterales</taxon>
        <taxon>Lysobacteraceae</taxon>
        <taxon>Stenotrophomonas</taxon>
    </lineage>
</organism>
<evidence type="ECO:0000313" key="2">
    <source>
        <dbReference type="Proteomes" id="UP000197904"/>
    </source>
</evidence>
<dbReference type="InterPro" id="IPR038258">
    <property type="entry name" value="Gp4_sf"/>
</dbReference>
<gene>
    <name evidence="1" type="ORF">CEE55_18145</name>
</gene>
<dbReference type="EMBL" id="NIXP01000123">
    <property type="protein sequence ID" value="OWR28953.1"/>
    <property type="molecule type" value="Genomic_DNA"/>
</dbReference>
<reference evidence="1 2" key="1">
    <citation type="submission" date="2017-06" db="EMBL/GenBank/DDBJ databases">
        <authorList>
            <person name="Kim H.J."/>
            <person name="Triplett B.A."/>
        </authorList>
    </citation>
    <scope>NUCLEOTIDE SEQUENCE [LARGE SCALE GENOMIC DNA]</scope>
    <source>
        <strain evidence="1 2">S18795</strain>
    </source>
</reference>
<dbReference type="AlphaFoldDB" id="A0A246KUK0"/>
<dbReference type="RefSeq" id="WP_088476297.1">
    <property type="nucleotide sequence ID" value="NZ_NIXP01000123.1"/>
</dbReference>
<sequence length="137" mass="15197">MSKVSEVIRDSLLLLRVLDADEAPEARDAEDAIRALNLMMTTLEAEGLSLGWSPVSVPDDEMPVLPETEEAITYLLATRLRAKYGVAMDPDVFQMAQDLLGNLRAQVASADYSRISYPDLPVGQGQPWGAWHEGYYR</sequence>